<dbReference type="RefSeq" id="WP_015244288.1">
    <property type="nucleotide sequence ID" value="NC_019892.1"/>
</dbReference>
<sequence length="387" mass="41917">MSQRKLRVGMVGGGGPANFFGGPHRRAILIDNSAELTAGALRSKPEESIESARDLFFSRGYPDWQTLVKTEAALPESERIDYLTIVTPNDAHFGPAAAAASAGIAVLCEKPMTTTLDEARRLHATVAAHKTPFIVAYTYTGFPMVMLARELIRDSAIGEVRKVEAWYPQGWLATKLESDGQKQASWRVDPTKAGASGCGGDIGTHAYEFVRFVAGRHATRIRGRLKAFVPGRALDDDFTVLAELDNGGIATIAASQITIGAQNDNGFRISGTTGTLEWSITDHTVLKHYAGGQPLRLYRQGAEYDYFPGSIKPYLRLPSGHPEGFHEALGNLHRTLEWTIRGQRGEKVPTPYDHPGIIDGVAGMAFVEGAVASSNQDGAWIEMPKIG</sequence>
<dbReference type="eggNOG" id="COG0673">
    <property type="taxonomic scope" value="Bacteria"/>
</dbReference>
<dbReference type="Gene3D" id="3.30.360.10">
    <property type="entry name" value="Dihydrodipicolinate Reductase, domain 2"/>
    <property type="match status" value="1"/>
</dbReference>
<dbReference type="OrthoDB" id="9815825at2"/>
<feature type="domain" description="GFO/IDH/MocA-like oxidoreductase" evidence="2">
    <location>
        <begin position="147"/>
        <end position="277"/>
    </location>
</feature>
<name>L0D787_SINAD</name>
<dbReference type="InterPro" id="IPR055170">
    <property type="entry name" value="GFO_IDH_MocA-like_dom"/>
</dbReference>
<evidence type="ECO:0000313" key="4">
    <source>
        <dbReference type="Proteomes" id="UP000010798"/>
    </source>
</evidence>
<dbReference type="AlphaFoldDB" id="L0D787"/>
<dbReference type="Proteomes" id="UP000010798">
    <property type="component" value="Chromosome"/>
</dbReference>
<dbReference type="STRING" id="886293.Sinac_0695"/>
<dbReference type="HOGENOM" id="CLU_023194_17_1_0"/>
<dbReference type="SUPFAM" id="SSF51735">
    <property type="entry name" value="NAD(P)-binding Rossmann-fold domains"/>
    <property type="match status" value="1"/>
</dbReference>
<dbReference type="GO" id="GO:0000166">
    <property type="term" value="F:nucleotide binding"/>
    <property type="evidence" value="ECO:0007669"/>
    <property type="project" value="InterPro"/>
</dbReference>
<protein>
    <submittedName>
        <fullName evidence="3">Putative dehydrogenase</fullName>
    </submittedName>
</protein>
<proteinExistence type="predicted"/>
<organism evidence="3 4">
    <name type="scientific">Singulisphaera acidiphila (strain ATCC BAA-1392 / DSM 18658 / VKM B-2454 / MOB10)</name>
    <dbReference type="NCBI Taxonomy" id="886293"/>
    <lineage>
        <taxon>Bacteria</taxon>
        <taxon>Pseudomonadati</taxon>
        <taxon>Planctomycetota</taxon>
        <taxon>Planctomycetia</taxon>
        <taxon>Isosphaerales</taxon>
        <taxon>Isosphaeraceae</taxon>
        <taxon>Singulisphaera</taxon>
    </lineage>
</organism>
<dbReference type="KEGG" id="saci:Sinac_0695"/>
<accession>L0D787</accession>
<gene>
    <name evidence="3" type="ordered locus">Sinac_0695</name>
</gene>
<keyword evidence="4" id="KW-1185">Reference proteome</keyword>
<dbReference type="SUPFAM" id="SSF55347">
    <property type="entry name" value="Glyceraldehyde-3-phosphate dehydrogenase-like, C-terminal domain"/>
    <property type="match status" value="1"/>
</dbReference>
<dbReference type="InterPro" id="IPR000683">
    <property type="entry name" value="Gfo/Idh/MocA-like_OxRdtase_N"/>
</dbReference>
<reference evidence="3 4" key="1">
    <citation type="submission" date="2012-02" db="EMBL/GenBank/DDBJ databases">
        <title>Complete sequence of chromosome of Singulisphaera acidiphila DSM 18658.</title>
        <authorList>
            <consortium name="US DOE Joint Genome Institute (JGI-PGF)"/>
            <person name="Lucas S."/>
            <person name="Copeland A."/>
            <person name="Lapidus A."/>
            <person name="Glavina del Rio T."/>
            <person name="Dalin E."/>
            <person name="Tice H."/>
            <person name="Bruce D."/>
            <person name="Goodwin L."/>
            <person name="Pitluck S."/>
            <person name="Peters L."/>
            <person name="Ovchinnikova G."/>
            <person name="Chertkov O."/>
            <person name="Kyrpides N."/>
            <person name="Mavromatis K."/>
            <person name="Ivanova N."/>
            <person name="Brettin T."/>
            <person name="Detter J.C."/>
            <person name="Han C."/>
            <person name="Larimer F."/>
            <person name="Land M."/>
            <person name="Hauser L."/>
            <person name="Markowitz V."/>
            <person name="Cheng J.-F."/>
            <person name="Hugenholtz P."/>
            <person name="Woyke T."/>
            <person name="Wu D."/>
            <person name="Tindall B."/>
            <person name="Pomrenke H."/>
            <person name="Brambilla E."/>
            <person name="Klenk H.-P."/>
            <person name="Eisen J.A."/>
        </authorList>
    </citation>
    <scope>NUCLEOTIDE SEQUENCE [LARGE SCALE GENOMIC DNA]</scope>
    <source>
        <strain evidence="4">ATCC BAA-1392 / DSM 18658 / VKM B-2454 / MOB10</strain>
    </source>
</reference>
<dbReference type="Gene3D" id="3.40.50.720">
    <property type="entry name" value="NAD(P)-binding Rossmann-like Domain"/>
    <property type="match status" value="1"/>
</dbReference>
<dbReference type="PANTHER" id="PTHR43708:SF3">
    <property type="entry name" value="OXIDOREDUCTASE"/>
    <property type="match status" value="1"/>
</dbReference>
<evidence type="ECO:0000259" key="1">
    <source>
        <dbReference type="Pfam" id="PF01408"/>
    </source>
</evidence>
<dbReference type="InterPro" id="IPR051317">
    <property type="entry name" value="Gfo/Idh/MocA_oxidoreduct"/>
</dbReference>
<dbReference type="Pfam" id="PF01408">
    <property type="entry name" value="GFO_IDH_MocA"/>
    <property type="match status" value="1"/>
</dbReference>
<evidence type="ECO:0000259" key="2">
    <source>
        <dbReference type="Pfam" id="PF22725"/>
    </source>
</evidence>
<dbReference type="PANTHER" id="PTHR43708">
    <property type="entry name" value="CONSERVED EXPRESSED OXIDOREDUCTASE (EUROFUNG)"/>
    <property type="match status" value="1"/>
</dbReference>
<evidence type="ECO:0000313" key="3">
    <source>
        <dbReference type="EMBL" id="AGA25107.1"/>
    </source>
</evidence>
<dbReference type="EMBL" id="CP003364">
    <property type="protein sequence ID" value="AGA25107.1"/>
    <property type="molecule type" value="Genomic_DNA"/>
</dbReference>
<dbReference type="InterPro" id="IPR036291">
    <property type="entry name" value="NAD(P)-bd_dom_sf"/>
</dbReference>
<dbReference type="Pfam" id="PF22725">
    <property type="entry name" value="GFO_IDH_MocA_C3"/>
    <property type="match status" value="1"/>
</dbReference>
<feature type="domain" description="Gfo/Idh/MocA-like oxidoreductase N-terminal" evidence="1">
    <location>
        <begin position="6"/>
        <end position="136"/>
    </location>
</feature>